<gene>
    <name evidence="3" type="ORF">AAFP32_14190</name>
</gene>
<dbReference type="PANTHER" id="PTHR43252">
    <property type="entry name" value="TRANSCRIPTIONAL REGULATOR YQJI"/>
    <property type="match status" value="1"/>
</dbReference>
<dbReference type="Gene3D" id="1.10.10.10">
    <property type="entry name" value="Winged helix-like DNA-binding domain superfamily/Winged helix DNA-binding domain"/>
    <property type="match status" value="1"/>
</dbReference>
<evidence type="ECO:0000313" key="3">
    <source>
        <dbReference type="EMBL" id="XBV88699.1"/>
    </source>
</evidence>
<dbReference type="Pfam" id="PF03551">
    <property type="entry name" value="PadR"/>
    <property type="match status" value="1"/>
</dbReference>
<dbReference type="RefSeq" id="WP_350269686.1">
    <property type="nucleotide sequence ID" value="NZ_CP158281.1"/>
</dbReference>
<dbReference type="AlphaFoldDB" id="A0AAU7UL38"/>
<dbReference type="SUPFAM" id="SSF46785">
    <property type="entry name" value="Winged helix' DNA-binding domain"/>
    <property type="match status" value="1"/>
</dbReference>
<name>A0AAU7UL38_9MICO</name>
<dbReference type="KEGG" id="bkr:AAFP32_14190"/>
<organism evidence="3">
    <name type="scientific">Brevibacterium koreense</name>
    <dbReference type="NCBI Taxonomy" id="3140787"/>
    <lineage>
        <taxon>Bacteria</taxon>
        <taxon>Bacillati</taxon>
        <taxon>Actinomycetota</taxon>
        <taxon>Actinomycetes</taxon>
        <taxon>Micrococcales</taxon>
        <taxon>Brevibacteriaceae</taxon>
        <taxon>Brevibacterium</taxon>
    </lineage>
</organism>
<dbReference type="InterPro" id="IPR036388">
    <property type="entry name" value="WH-like_DNA-bd_sf"/>
</dbReference>
<dbReference type="InterPro" id="IPR011991">
    <property type="entry name" value="ArsR-like_HTH"/>
</dbReference>
<dbReference type="InterPro" id="IPR005149">
    <property type="entry name" value="Tscrpt_reg_PadR_N"/>
</dbReference>
<dbReference type="PANTHER" id="PTHR43252:SF2">
    <property type="entry name" value="TRANSCRIPTION REGULATOR, PADR-LIKE FAMILY"/>
    <property type="match status" value="1"/>
</dbReference>
<proteinExistence type="predicted"/>
<protein>
    <submittedName>
        <fullName evidence="3">PadR family transcriptional regulator</fullName>
    </submittedName>
</protein>
<feature type="domain" description="Transcription regulator PadR N-terminal" evidence="2">
    <location>
        <begin position="50"/>
        <end position="118"/>
    </location>
</feature>
<accession>A0AAU7UL38</accession>
<dbReference type="InterPro" id="IPR036390">
    <property type="entry name" value="WH_DNA-bd_sf"/>
</dbReference>
<dbReference type="EMBL" id="CP158281">
    <property type="protein sequence ID" value="XBV88699.1"/>
    <property type="molecule type" value="Genomic_DNA"/>
</dbReference>
<dbReference type="CDD" id="cd00090">
    <property type="entry name" value="HTH_ARSR"/>
    <property type="match status" value="1"/>
</dbReference>
<evidence type="ECO:0000259" key="2">
    <source>
        <dbReference type="Pfam" id="PF03551"/>
    </source>
</evidence>
<reference evidence="3" key="1">
    <citation type="submission" date="2024-06" db="EMBL/GenBank/DDBJ databases">
        <title>Brevibacterium koreense sp. nov., isolated from jogae-jeotgal, a Korean fermented seafood.</title>
        <authorList>
            <person name="Whon T.W."/>
            <person name="Nam S."/>
            <person name="Kim Y."/>
        </authorList>
    </citation>
    <scope>NUCLEOTIDE SEQUENCE</scope>
    <source>
        <strain evidence="3">CBA3109</strain>
    </source>
</reference>
<feature type="region of interest" description="Disordered" evidence="1">
    <location>
        <begin position="112"/>
        <end position="138"/>
    </location>
</feature>
<sequence>MNEPFTHGGSSRRGGDWGGSNIWEAMEQLRSSFSPKQPFRMNRGDVRAGILTLLAEAPMHGYQIIQEIEERSGGSWKPSPGSVYPTLQLLTDEGLISAESSSGRKTYSLTVAGREQVESDPESNAPWESASRREAPRAANLAKAGIELAQAASQVGRSGSKEQIAEAVTVLEETKRKLYSILAQD</sequence>
<evidence type="ECO:0000256" key="1">
    <source>
        <dbReference type="SAM" id="MobiDB-lite"/>
    </source>
</evidence>